<evidence type="ECO:0000256" key="4">
    <source>
        <dbReference type="ARBA" id="ARBA00022840"/>
    </source>
</evidence>
<evidence type="ECO:0000256" key="1">
    <source>
        <dbReference type="ARBA" id="ARBA00022679"/>
    </source>
</evidence>
<dbReference type="InterPro" id="IPR017441">
    <property type="entry name" value="Protein_kinase_ATP_BS"/>
</dbReference>
<dbReference type="Gene3D" id="1.10.510.10">
    <property type="entry name" value="Transferase(Phosphotransferase) domain 1"/>
    <property type="match status" value="1"/>
</dbReference>
<dbReference type="SMART" id="SM00220">
    <property type="entry name" value="S_TKc"/>
    <property type="match status" value="1"/>
</dbReference>
<evidence type="ECO:0000256" key="5">
    <source>
        <dbReference type="PROSITE-ProRule" id="PRU10141"/>
    </source>
</evidence>
<keyword evidence="3" id="KW-0418">Kinase</keyword>
<evidence type="ECO:0000259" key="8">
    <source>
        <dbReference type="PROSITE" id="PS50240"/>
    </source>
</evidence>
<dbReference type="InterPro" id="IPR008271">
    <property type="entry name" value="Ser/Thr_kinase_AS"/>
</dbReference>
<feature type="binding site" evidence="5">
    <location>
        <position position="509"/>
    </location>
    <ligand>
        <name>ATP</name>
        <dbReference type="ChEBI" id="CHEBI:30616"/>
    </ligand>
</feature>
<accession>A0A8S1J612</accession>
<dbReference type="PANTHER" id="PTHR44329">
    <property type="entry name" value="SERINE/THREONINE-PROTEIN KINASE TNNI3K-RELATED"/>
    <property type="match status" value="1"/>
</dbReference>
<dbReference type="InterPro" id="IPR000719">
    <property type="entry name" value="Prot_kinase_dom"/>
</dbReference>
<name>A0A8S1J612_9CHLO</name>
<dbReference type="InterPro" id="IPR009003">
    <property type="entry name" value="Peptidase_S1_PA"/>
</dbReference>
<dbReference type="InterPro" id="IPR001254">
    <property type="entry name" value="Trypsin_dom"/>
</dbReference>
<evidence type="ECO:0000256" key="3">
    <source>
        <dbReference type="ARBA" id="ARBA00022777"/>
    </source>
</evidence>
<dbReference type="SUPFAM" id="SSF56112">
    <property type="entry name" value="Protein kinase-like (PK-like)"/>
    <property type="match status" value="1"/>
</dbReference>
<keyword evidence="10" id="KW-1185">Reference proteome</keyword>
<gene>
    <name evidence="9" type="ORF">OSTQU699_LOCUS6996</name>
</gene>
<evidence type="ECO:0000256" key="6">
    <source>
        <dbReference type="SAM" id="SignalP"/>
    </source>
</evidence>
<dbReference type="Pfam" id="PF00089">
    <property type="entry name" value="Trypsin"/>
    <property type="match status" value="1"/>
</dbReference>
<evidence type="ECO:0000313" key="9">
    <source>
        <dbReference type="EMBL" id="CAD7701639.1"/>
    </source>
</evidence>
<dbReference type="PANTHER" id="PTHR44329:SF214">
    <property type="entry name" value="PROTEIN KINASE DOMAIN-CONTAINING PROTEIN"/>
    <property type="match status" value="1"/>
</dbReference>
<feature type="signal peptide" evidence="6">
    <location>
        <begin position="1"/>
        <end position="26"/>
    </location>
</feature>
<reference evidence="9" key="1">
    <citation type="submission" date="2020-12" db="EMBL/GenBank/DDBJ databases">
        <authorList>
            <person name="Iha C."/>
        </authorList>
    </citation>
    <scope>NUCLEOTIDE SEQUENCE</scope>
</reference>
<evidence type="ECO:0000259" key="7">
    <source>
        <dbReference type="PROSITE" id="PS50011"/>
    </source>
</evidence>
<dbReference type="EMBL" id="CAJHUC010001591">
    <property type="protein sequence ID" value="CAD7701639.1"/>
    <property type="molecule type" value="Genomic_DNA"/>
</dbReference>
<dbReference type="Gene3D" id="2.40.10.10">
    <property type="entry name" value="Trypsin-like serine proteases"/>
    <property type="match status" value="2"/>
</dbReference>
<organism evidence="9 10">
    <name type="scientific">Ostreobium quekettii</name>
    <dbReference type="NCBI Taxonomy" id="121088"/>
    <lineage>
        <taxon>Eukaryota</taxon>
        <taxon>Viridiplantae</taxon>
        <taxon>Chlorophyta</taxon>
        <taxon>core chlorophytes</taxon>
        <taxon>Ulvophyceae</taxon>
        <taxon>TCBD clade</taxon>
        <taxon>Bryopsidales</taxon>
        <taxon>Ostreobineae</taxon>
        <taxon>Ostreobiaceae</taxon>
        <taxon>Ostreobium</taxon>
    </lineage>
</organism>
<comment type="caution">
    <text evidence="9">The sequence shown here is derived from an EMBL/GenBank/DDBJ whole genome shotgun (WGS) entry which is preliminary data.</text>
</comment>
<dbReference type="PROSITE" id="PS00108">
    <property type="entry name" value="PROTEIN_KINASE_ST"/>
    <property type="match status" value="1"/>
</dbReference>
<dbReference type="InterPro" id="IPR011009">
    <property type="entry name" value="Kinase-like_dom_sf"/>
</dbReference>
<feature type="domain" description="Peptidase S1" evidence="8">
    <location>
        <begin position="47"/>
        <end position="286"/>
    </location>
</feature>
<feature type="chain" id="PRO_5035863389" evidence="6">
    <location>
        <begin position="27"/>
        <end position="950"/>
    </location>
</feature>
<dbReference type="PROSITE" id="PS00107">
    <property type="entry name" value="PROTEIN_KINASE_ATP"/>
    <property type="match status" value="1"/>
</dbReference>
<dbReference type="GO" id="GO:0004252">
    <property type="term" value="F:serine-type endopeptidase activity"/>
    <property type="evidence" value="ECO:0007669"/>
    <property type="project" value="InterPro"/>
</dbReference>
<dbReference type="GO" id="GO:0006508">
    <property type="term" value="P:proteolysis"/>
    <property type="evidence" value="ECO:0007669"/>
    <property type="project" value="InterPro"/>
</dbReference>
<sequence length="950" mass="103045">MPFVAWPEGQTLVVVLLTAAATVCRGGDSNSSAGVNVSKAVWETPWEDGGVVPAGRLPYVASISHVGNNRHVCTGVLVDPLYVLTLSQCVEENSVYSAGKKPLVHLGLTHVDAGTEQIEKEIFLVEKTFIDGEVALLKLSRPSCQPHPRILSDEMVLRDGNQNLVAVGWGHKMVELGQDIFGHLRVETTHYFSANLCNNPKLMNGEVAEGHFCGFNSQQYASCIVDSGSPILLPHRADDFLEDGGYQTLDFLVGINFGGAPCGQAAKPDEYVDVGRLEPWIKGTIAKEAERLATGTAALEEQINNNSQPITKEDLLNTINAFAPTRPQASDYFLVATLVTICVMCFTMLMLSGHNPRNSEGGTMVIADVVEQSSPHGRTPPHLMGGTSTPAVRVIPPAQDHQRRENSAPAIRTVDAGGSMNLQRIEDAPPLNGSSPAAMKSPFEVYKERMEWLYKIKSFPFFNLDMQASILEVKMYVNQSLGSGGSGTVFPGMLLDLAIGREQKVAIKKMDPLKMTSELQIAKVVCRDRHPNIVQILGARLDKVEAPNRQSTIIDGYMVMEQMSHNLRAALQDPGVALGLSRAQALDILIGVASGLMHLHQLNVVHRDVKPGNVLLRLAIMSGSMSVEVQDVKLTDFDLSGVYEDNQVSVGICGTPGYMAPELRGEDDGAKVHGKALDMFAFGLLIREVIGGSKTTLLTSCPREWHAHVQGIADLAERCTSQDPTQRPSAAEALEVLKSVKSRSWFSSSGHLSRKLTDIIHLLHLGNNCPRAFGDSNSYGGLWWRECLKLLVAVARELHSQRSAVANLSADIDLGSYLFIEKVGKDDGSHDYKAVFAIPESAEAVLQKGDDSVQEPSASLGTPKDNISALAQLMDDLFVATEEERFLQENALLPPELVDLMEAVRTGRNGDTYNSVADQLQAALDGGRFWLIKRAIPCRRPNSASGSGSV</sequence>
<keyword evidence="4 5" id="KW-0067">ATP-binding</keyword>
<proteinExistence type="predicted"/>
<keyword evidence="2 5" id="KW-0547">Nucleotide-binding</keyword>
<protein>
    <submittedName>
        <fullName evidence="9">Uncharacterized protein</fullName>
    </submittedName>
</protein>
<dbReference type="GO" id="GO:0004674">
    <property type="term" value="F:protein serine/threonine kinase activity"/>
    <property type="evidence" value="ECO:0007669"/>
    <property type="project" value="TreeGrafter"/>
</dbReference>
<dbReference type="InterPro" id="IPR043504">
    <property type="entry name" value="Peptidase_S1_PA_chymotrypsin"/>
</dbReference>
<dbReference type="PROSITE" id="PS50240">
    <property type="entry name" value="TRYPSIN_DOM"/>
    <property type="match status" value="1"/>
</dbReference>
<keyword evidence="6" id="KW-0732">Signal</keyword>
<dbReference type="AlphaFoldDB" id="A0A8S1J612"/>
<dbReference type="PROSITE" id="PS50011">
    <property type="entry name" value="PROTEIN_KINASE_DOM"/>
    <property type="match status" value="1"/>
</dbReference>
<dbReference type="InterPro" id="IPR051681">
    <property type="entry name" value="Ser/Thr_Kinases-Pseudokinases"/>
</dbReference>
<evidence type="ECO:0000256" key="2">
    <source>
        <dbReference type="ARBA" id="ARBA00022741"/>
    </source>
</evidence>
<dbReference type="Pfam" id="PF00069">
    <property type="entry name" value="Pkinase"/>
    <property type="match status" value="1"/>
</dbReference>
<feature type="domain" description="Protein kinase" evidence="7">
    <location>
        <begin position="475"/>
        <end position="746"/>
    </location>
</feature>
<dbReference type="GO" id="GO:0005524">
    <property type="term" value="F:ATP binding"/>
    <property type="evidence" value="ECO:0007669"/>
    <property type="project" value="UniProtKB-UniRule"/>
</dbReference>
<evidence type="ECO:0000313" key="10">
    <source>
        <dbReference type="Proteomes" id="UP000708148"/>
    </source>
</evidence>
<dbReference type="OrthoDB" id="1678458at2759"/>
<dbReference type="Proteomes" id="UP000708148">
    <property type="component" value="Unassembled WGS sequence"/>
</dbReference>
<keyword evidence="1" id="KW-0808">Transferase</keyword>
<dbReference type="SMART" id="SM00020">
    <property type="entry name" value="Tryp_SPc"/>
    <property type="match status" value="1"/>
</dbReference>
<dbReference type="SUPFAM" id="SSF50494">
    <property type="entry name" value="Trypsin-like serine proteases"/>
    <property type="match status" value="1"/>
</dbReference>